<dbReference type="InterPro" id="IPR010428">
    <property type="entry name" value="Zincin_1"/>
</dbReference>
<reference evidence="2" key="1">
    <citation type="journal article" date="2019" name="Int. J. Syst. Evol. Microbiol.">
        <title>The Global Catalogue of Microorganisms (GCM) 10K type strain sequencing project: providing services to taxonomists for standard genome sequencing and annotation.</title>
        <authorList>
            <consortium name="The Broad Institute Genomics Platform"/>
            <consortium name="The Broad Institute Genome Sequencing Center for Infectious Disease"/>
            <person name="Wu L."/>
            <person name="Ma J."/>
        </authorList>
    </citation>
    <scope>NUCLEOTIDE SEQUENCE [LARGE SCALE GENOMIC DNA]</scope>
    <source>
        <strain evidence="2">JCM 18014</strain>
    </source>
</reference>
<dbReference type="SUPFAM" id="SSF55486">
    <property type="entry name" value="Metalloproteases ('zincins'), catalytic domain"/>
    <property type="match status" value="1"/>
</dbReference>
<gene>
    <name evidence="1" type="ORF">GCM10023208_06460</name>
</gene>
<dbReference type="Pfam" id="PF06262">
    <property type="entry name" value="Zincin_1"/>
    <property type="match status" value="1"/>
</dbReference>
<accession>A0ABP9K283</accession>
<keyword evidence="2" id="KW-1185">Reference proteome</keyword>
<dbReference type="InterPro" id="IPR038555">
    <property type="entry name" value="Zincin_1_sf"/>
</dbReference>
<dbReference type="Proteomes" id="UP001500518">
    <property type="component" value="Unassembled WGS sequence"/>
</dbReference>
<sequence>MTSRGTFPNSAIMTRTIGLAPSIADMEAAARAAFSRIPSAFAEHLGDVVIQVQDFAEDELLADMGIESPFELTGVYEGLPLTERSIEHSGTMPDRIRLFRLPILLEWCERGDETFEHLVGHVLVHEIGHHFGLSDDDMHALEDQVL</sequence>
<protein>
    <submittedName>
        <fullName evidence="1">Metallopeptidase family protein</fullName>
    </submittedName>
</protein>
<evidence type="ECO:0000313" key="2">
    <source>
        <dbReference type="Proteomes" id="UP001500518"/>
    </source>
</evidence>
<comment type="caution">
    <text evidence="1">The sequence shown here is derived from an EMBL/GenBank/DDBJ whole genome shotgun (WGS) entry which is preliminary data.</text>
</comment>
<name>A0ABP9K283_9SPHN</name>
<organism evidence="1 2">
    <name type="scientific">Erythrobacter westpacificensis</name>
    <dbReference type="NCBI Taxonomy" id="1055231"/>
    <lineage>
        <taxon>Bacteria</taxon>
        <taxon>Pseudomonadati</taxon>
        <taxon>Pseudomonadota</taxon>
        <taxon>Alphaproteobacteria</taxon>
        <taxon>Sphingomonadales</taxon>
        <taxon>Erythrobacteraceae</taxon>
        <taxon>Erythrobacter/Porphyrobacter group</taxon>
        <taxon>Erythrobacter</taxon>
    </lineage>
</organism>
<dbReference type="Gene3D" id="3.30.2010.20">
    <property type="match status" value="1"/>
</dbReference>
<evidence type="ECO:0000313" key="1">
    <source>
        <dbReference type="EMBL" id="GAA5048857.1"/>
    </source>
</evidence>
<dbReference type="EMBL" id="BAABHV010000005">
    <property type="protein sequence ID" value="GAA5048857.1"/>
    <property type="molecule type" value="Genomic_DNA"/>
</dbReference>
<dbReference type="CDD" id="cd12952">
    <property type="entry name" value="MMP_ACEL2062"/>
    <property type="match status" value="1"/>
</dbReference>
<proteinExistence type="predicted"/>